<organism evidence="2 3">
    <name type="scientific">Trichinella pseudospiralis</name>
    <name type="common">Parasitic roundworm</name>
    <dbReference type="NCBI Taxonomy" id="6337"/>
    <lineage>
        <taxon>Eukaryota</taxon>
        <taxon>Metazoa</taxon>
        <taxon>Ecdysozoa</taxon>
        <taxon>Nematoda</taxon>
        <taxon>Enoplea</taxon>
        <taxon>Dorylaimia</taxon>
        <taxon>Trichinellida</taxon>
        <taxon>Trichinellidae</taxon>
        <taxon>Trichinella</taxon>
    </lineage>
</organism>
<evidence type="ECO:0000313" key="3">
    <source>
        <dbReference type="Proteomes" id="UP000054815"/>
    </source>
</evidence>
<protein>
    <submittedName>
        <fullName evidence="2">Uncharacterized protein</fullName>
    </submittedName>
</protein>
<gene>
    <name evidence="2" type="ORF">T4E_3147</name>
</gene>
<evidence type="ECO:0000256" key="1">
    <source>
        <dbReference type="SAM" id="Phobius"/>
    </source>
</evidence>
<evidence type="ECO:0000313" key="2">
    <source>
        <dbReference type="EMBL" id="KRX88045.1"/>
    </source>
</evidence>
<dbReference type="EMBL" id="JYDU01000253">
    <property type="protein sequence ID" value="KRX88045.1"/>
    <property type="molecule type" value="Genomic_DNA"/>
</dbReference>
<dbReference type="Proteomes" id="UP000054815">
    <property type="component" value="Unassembled WGS sequence"/>
</dbReference>
<accession>A0A0V0XJ64</accession>
<reference evidence="2 3" key="1">
    <citation type="submission" date="2015-01" db="EMBL/GenBank/DDBJ databases">
        <title>Evolution of Trichinella species and genotypes.</title>
        <authorList>
            <person name="Korhonen P.K."/>
            <person name="Edoardo P."/>
            <person name="Giuseppe L.R."/>
            <person name="Gasser R.B."/>
        </authorList>
    </citation>
    <scope>NUCLEOTIDE SEQUENCE [LARGE SCALE GENOMIC DNA]</scope>
    <source>
        <strain evidence="2">ISS141</strain>
    </source>
</reference>
<feature type="transmembrane region" description="Helical" evidence="1">
    <location>
        <begin position="50"/>
        <end position="70"/>
    </location>
</feature>
<comment type="caution">
    <text evidence="2">The sequence shown here is derived from an EMBL/GenBank/DDBJ whole genome shotgun (WGS) entry which is preliminary data.</text>
</comment>
<keyword evidence="1" id="KW-0812">Transmembrane</keyword>
<proteinExistence type="predicted"/>
<keyword evidence="1" id="KW-0472">Membrane</keyword>
<keyword evidence="1" id="KW-1133">Transmembrane helix</keyword>
<sequence length="71" mass="8171">MWRFPQYPSPIPLSLAIILYFGDDGYHPYQRLIYQLILCVADEFLLYSLVQYSMTGCILNVGSFFAGVILD</sequence>
<dbReference type="AlphaFoldDB" id="A0A0V0XJ64"/>
<name>A0A0V0XJ64_TRIPS</name>